<feature type="region of interest" description="Disordered" evidence="1">
    <location>
        <begin position="205"/>
        <end position="225"/>
    </location>
</feature>
<keyword evidence="3" id="KW-0489">Methyltransferase</keyword>
<sequence>MTTDQTAYLRSTQLAYDTAAGAYAEIIPPLFDRDPYGVAMFGAFADLVRTRGGAGPVADLGCGPGHATAHLRDLGLTAFGVDLSPKMIAEARRAYPDLRFEEGSMTGLDLPDDALSGIVSWYSTVHTPPEVLPTIFAEFHRVLAPGGHLLVGYKIGDLIRHLDHAYGHDLSLDVYWRSPEEVERHLEAAGFVVQARLVREPDDFERATQGRQGTLLAQKPDAATA</sequence>
<dbReference type="RefSeq" id="WP_353945623.1">
    <property type="nucleotide sequence ID" value="NZ_CP159534.1"/>
</dbReference>
<dbReference type="AlphaFoldDB" id="A0AAU8J1Q4"/>
<feature type="domain" description="Methyltransferase" evidence="2">
    <location>
        <begin position="57"/>
        <end position="147"/>
    </location>
</feature>
<dbReference type="Gene3D" id="3.40.50.150">
    <property type="entry name" value="Vaccinia Virus protein VP39"/>
    <property type="match status" value="1"/>
</dbReference>
<evidence type="ECO:0000313" key="3">
    <source>
        <dbReference type="EMBL" id="XCJ74175.1"/>
    </source>
</evidence>
<dbReference type="InterPro" id="IPR029063">
    <property type="entry name" value="SAM-dependent_MTases_sf"/>
</dbReference>
<reference evidence="3" key="1">
    <citation type="submission" date="2024-06" db="EMBL/GenBank/DDBJ databases">
        <title>Streptomyces sp. strain HUAS MG91 genome sequences.</title>
        <authorList>
            <person name="Mo P."/>
        </authorList>
    </citation>
    <scope>NUCLEOTIDE SEQUENCE</scope>
    <source>
        <strain evidence="3">HUAS MG91</strain>
    </source>
</reference>
<dbReference type="PANTHER" id="PTHR42912:SF80">
    <property type="entry name" value="METHYLTRANSFERASE DOMAIN-CONTAINING PROTEIN"/>
    <property type="match status" value="1"/>
</dbReference>
<dbReference type="CDD" id="cd02440">
    <property type="entry name" value="AdoMet_MTases"/>
    <property type="match status" value="1"/>
</dbReference>
<dbReference type="EMBL" id="CP159534">
    <property type="protein sequence ID" value="XCJ74175.1"/>
    <property type="molecule type" value="Genomic_DNA"/>
</dbReference>
<keyword evidence="3" id="KW-0808">Transferase</keyword>
<dbReference type="SUPFAM" id="SSF53335">
    <property type="entry name" value="S-adenosyl-L-methionine-dependent methyltransferases"/>
    <property type="match status" value="1"/>
</dbReference>
<dbReference type="KEGG" id="stac:ABII15_31245"/>
<name>A0AAU8J1Q4_9ACTN</name>
<dbReference type="GO" id="GO:0008168">
    <property type="term" value="F:methyltransferase activity"/>
    <property type="evidence" value="ECO:0007669"/>
    <property type="project" value="UniProtKB-KW"/>
</dbReference>
<accession>A0AAU8J1Q4</accession>
<protein>
    <submittedName>
        <fullName evidence="3">Class I SAM-dependent methyltransferase</fullName>
        <ecNumber evidence="3">2.1.-.-</ecNumber>
    </submittedName>
</protein>
<dbReference type="PANTHER" id="PTHR42912">
    <property type="entry name" value="METHYLTRANSFERASE"/>
    <property type="match status" value="1"/>
</dbReference>
<evidence type="ECO:0000256" key="1">
    <source>
        <dbReference type="SAM" id="MobiDB-lite"/>
    </source>
</evidence>
<proteinExistence type="predicted"/>
<dbReference type="EC" id="2.1.-.-" evidence="3"/>
<organism evidence="3">
    <name type="scientific">Streptomyces tabacisoli</name>
    <dbReference type="NCBI Taxonomy" id="3156398"/>
    <lineage>
        <taxon>Bacteria</taxon>
        <taxon>Bacillati</taxon>
        <taxon>Actinomycetota</taxon>
        <taxon>Actinomycetes</taxon>
        <taxon>Kitasatosporales</taxon>
        <taxon>Streptomycetaceae</taxon>
        <taxon>Streptomyces</taxon>
    </lineage>
</organism>
<evidence type="ECO:0000259" key="2">
    <source>
        <dbReference type="Pfam" id="PF13649"/>
    </source>
</evidence>
<dbReference type="InterPro" id="IPR041698">
    <property type="entry name" value="Methyltransf_25"/>
</dbReference>
<dbReference type="GO" id="GO:0032259">
    <property type="term" value="P:methylation"/>
    <property type="evidence" value="ECO:0007669"/>
    <property type="project" value="UniProtKB-KW"/>
</dbReference>
<gene>
    <name evidence="3" type="ORF">ABII15_31245</name>
</gene>
<dbReference type="InterPro" id="IPR050508">
    <property type="entry name" value="Methyltransf_Superfamily"/>
</dbReference>
<dbReference type="Pfam" id="PF13649">
    <property type="entry name" value="Methyltransf_25"/>
    <property type="match status" value="1"/>
</dbReference>